<comment type="subunit">
    <text evidence="1">Binds ribosomal protein uS19.</text>
</comment>
<evidence type="ECO:0000256" key="1">
    <source>
        <dbReference type="HAMAP-Rule" id="MF_00014"/>
    </source>
</evidence>
<keyword evidence="1" id="KW-0143">Chaperone</keyword>
<comment type="similarity">
    <text evidence="1">Belongs to the RimM family.</text>
</comment>
<evidence type="ECO:0000259" key="3">
    <source>
        <dbReference type="Pfam" id="PF24986"/>
    </source>
</evidence>
<feature type="domain" description="Ribosome maturation factor RimM PRC barrel" evidence="3">
    <location>
        <begin position="104"/>
        <end position="165"/>
    </location>
</feature>
<keyword evidence="5" id="KW-1185">Reference proteome</keyword>
<dbReference type="HAMAP" id="MF_00014">
    <property type="entry name" value="Ribosome_mat_RimM"/>
    <property type="match status" value="1"/>
</dbReference>
<dbReference type="GO" id="GO:0043022">
    <property type="term" value="F:ribosome binding"/>
    <property type="evidence" value="ECO:0007669"/>
    <property type="project" value="InterPro"/>
</dbReference>
<gene>
    <name evidence="1 4" type="primary">rimM</name>
    <name evidence="4" type="ORF">P857_269</name>
</gene>
<sequence length="170" mass="19404">MEMLVETIQLLRTKGLRGGMHCIPYVDNINDISSLVLYTKNNLETSYQVERFESPSKKRTIVIYLRGVDSIEKAQVVLKYKVLCIERTSMKSLSDNEDAFYYYDLIGCQVHHVGVPESIGKVQNVQNFGHGDILEVTLLSRKEVLIPFNRESVPVVDIPNKTLYVSTLYS</sequence>
<dbReference type="GO" id="GO:0005737">
    <property type="term" value="C:cytoplasm"/>
    <property type="evidence" value="ECO:0007669"/>
    <property type="project" value="UniProtKB-SubCell"/>
</dbReference>
<proteinExistence type="inferred from homology"/>
<dbReference type="PANTHER" id="PTHR33692">
    <property type="entry name" value="RIBOSOME MATURATION FACTOR RIMM"/>
    <property type="match status" value="1"/>
</dbReference>
<evidence type="ECO:0000313" key="4">
    <source>
        <dbReference type="EMBL" id="ETO91358.1"/>
    </source>
</evidence>
<dbReference type="InterPro" id="IPR011961">
    <property type="entry name" value="RimM"/>
</dbReference>
<dbReference type="InterPro" id="IPR056792">
    <property type="entry name" value="PRC_RimM"/>
</dbReference>
<dbReference type="Gene3D" id="2.30.30.240">
    <property type="entry name" value="PRC-barrel domain"/>
    <property type="match status" value="1"/>
</dbReference>
<comment type="domain">
    <text evidence="1">The PRC barrel domain binds ribosomal protein uS19.</text>
</comment>
<comment type="caution">
    <text evidence="4">The sequence shown here is derived from an EMBL/GenBank/DDBJ whole genome shotgun (WGS) entry which is preliminary data.</text>
</comment>
<dbReference type="EMBL" id="AXCJ01000005">
    <property type="protein sequence ID" value="ETO91358.1"/>
    <property type="molecule type" value="Genomic_DNA"/>
</dbReference>
<reference evidence="4 5" key="1">
    <citation type="journal article" date="2013" name="PLoS ONE">
        <title>Bacterial endosymbiosis in a chordate host: long-term co-evolution and conservation of secondary metabolism.</title>
        <authorList>
            <person name="Kwan J.C."/>
            <person name="Schmidt E.W."/>
        </authorList>
    </citation>
    <scope>NUCLEOTIDE SEQUENCE [LARGE SCALE GENOMIC DNA]</scope>
    <source>
        <strain evidence="5">L6</strain>
    </source>
</reference>
<dbReference type="AlphaFoldDB" id="W2V1P3"/>
<organism evidence="4 5">
    <name type="scientific">Candidatus Xenolissoclinum pacificiensis L6</name>
    <dbReference type="NCBI Taxonomy" id="1401685"/>
    <lineage>
        <taxon>Bacteria</taxon>
        <taxon>Pseudomonadati</taxon>
        <taxon>Pseudomonadota</taxon>
        <taxon>Alphaproteobacteria</taxon>
        <taxon>Rickettsiales</taxon>
        <taxon>Anaplasmataceae</taxon>
        <taxon>Candidatus Xenolissoclinum</taxon>
    </lineage>
</organism>
<evidence type="ECO:0000313" key="5">
    <source>
        <dbReference type="Proteomes" id="UP000018951"/>
    </source>
</evidence>
<dbReference type="GO" id="GO:0006364">
    <property type="term" value="P:rRNA processing"/>
    <property type="evidence" value="ECO:0007669"/>
    <property type="project" value="UniProtKB-UniRule"/>
</dbReference>
<dbReference type="Pfam" id="PF01782">
    <property type="entry name" value="RimM"/>
    <property type="match status" value="1"/>
</dbReference>
<feature type="domain" description="RimM N-terminal" evidence="2">
    <location>
        <begin position="10"/>
        <end position="83"/>
    </location>
</feature>
<dbReference type="GO" id="GO:0005840">
    <property type="term" value="C:ribosome"/>
    <property type="evidence" value="ECO:0007669"/>
    <property type="project" value="InterPro"/>
</dbReference>
<keyword evidence="1" id="KW-0963">Cytoplasm</keyword>
<dbReference type="NCBIfam" id="TIGR02273">
    <property type="entry name" value="16S_RimM"/>
    <property type="match status" value="1"/>
</dbReference>
<dbReference type="InterPro" id="IPR011033">
    <property type="entry name" value="PRC_barrel-like_sf"/>
</dbReference>
<dbReference type="Pfam" id="PF24986">
    <property type="entry name" value="PRC_RimM"/>
    <property type="match status" value="1"/>
</dbReference>
<comment type="function">
    <text evidence="1">An accessory protein needed during the final step in the assembly of 30S ribosomal subunit, possibly for assembly of the head region. Essential for efficient processing of 16S rRNA. May be needed both before and after RbfA during the maturation of 16S rRNA. It has affinity for free ribosomal 30S subunits but not for 70S ribosomes.</text>
</comment>
<evidence type="ECO:0000259" key="2">
    <source>
        <dbReference type="Pfam" id="PF01782"/>
    </source>
</evidence>
<keyword evidence="1" id="KW-0698">rRNA processing</keyword>
<dbReference type="STRING" id="1401685.P857_269"/>
<dbReference type="PANTHER" id="PTHR33692:SF1">
    <property type="entry name" value="RIBOSOME MATURATION FACTOR RIMM"/>
    <property type="match status" value="1"/>
</dbReference>
<protein>
    <recommendedName>
        <fullName evidence="1">Ribosome maturation factor RimM</fullName>
    </recommendedName>
</protein>
<keyword evidence="1" id="KW-0690">Ribosome biogenesis</keyword>
<dbReference type="Proteomes" id="UP000018951">
    <property type="component" value="Unassembled WGS sequence"/>
</dbReference>
<dbReference type="InterPro" id="IPR002676">
    <property type="entry name" value="RimM_N"/>
</dbReference>
<accession>W2V1P3</accession>
<dbReference type="GO" id="GO:0042274">
    <property type="term" value="P:ribosomal small subunit biogenesis"/>
    <property type="evidence" value="ECO:0007669"/>
    <property type="project" value="UniProtKB-UniRule"/>
</dbReference>
<name>W2V1P3_9RICK</name>
<dbReference type="SUPFAM" id="SSF50346">
    <property type="entry name" value="PRC-barrel domain"/>
    <property type="match status" value="1"/>
</dbReference>
<comment type="subcellular location">
    <subcellularLocation>
        <location evidence="1">Cytoplasm</location>
    </subcellularLocation>
</comment>